<dbReference type="InterPro" id="IPR038670">
    <property type="entry name" value="HslJ-like_sf"/>
</dbReference>
<feature type="domain" description="DUF306" evidence="1">
    <location>
        <begin position="54"/>
        <end position="159"/>
    </location>
</feature>
<dbReference type="InterPro" id="IPR053147">
    <property type="entry name" value="Hsp_HslJ-like"/>
</dbReference>
<evidence type="ECO:0000259" key="1">
    <source>
        <dbReference type="Pfam" id="PF03724"/>
    </source>
</evidence>
<protein>
    <submittedName>
        <fullName evidence="2">Heat shock protein</fullName>
    </submittedName>
</protein>
<dbReference type="AlphaFoldDB" id="B7VMP0"/>
<dbReference type="Gene3D" id="2.40.128.270">
    <property type="match status" value="1"/>
</dbReference>
<dbReference type="STRING" id="575788.VS_1165"/>
<dbReference type="HOGENOM" id="CLU_075808_1_0_6"/>
<dbReference type="PANTHER" id="PTHR35535:SF1">
    <property type="entry name" value="HEAT SHOCK PROTEIN HSLJ"/>
    <property type="match status" value="1"/>
</dbReference>
<dbReference type="Proteomes" id="UP000009100">
    <property type="component" value="Chromosome 1"/>
</dbReference>
<name>B7VMP0_VIBA3</name>
<proteinExistence type="predicted"/>
<reference evidence="2 3" key="1">
    <citation type="submission" date="2009-02" db="EMBL/GenBank/DDBJ databases">
        <title>Vibrio splendidus str. LGP32 complete genome.</title>
        <authorList>
            <person name="Mazel D."/>
            <person name="Le Roux F."/>
        </authorList>
    </citation>
    <scope>NUCLEOTIDE SEQUENCE [LARGE SCALE GENOMIC DNA]</scope>
    <source>
        <strain evidence="2 3">LGP32</strain>
    </source>
</reference>
<dbReference type="KEGG" id="vsp:VS_1165"/>
<dbReference type="InterPro" id="IPR005184">
    <property type="entry name" value="DUF306_Meta_HslJ"/>
</dbReference>
<sequence length="168" mass="18750">MNPSSYTYSVTSFFPLEPYNMKFSSKKLLAVAALPMMLAACTTTGDNAMQVTPTDLQHHNWELAQIDGKNIEKSEHQATPRLEIGEKMTANGMAGCNNFFGQGELKDGQFRIKQMGMTMKMCHGSAMEIEQSVSATLSEWSDVTLTNDTLVLKNDVHTLTYTIRDWVN</sequence>
<dbReference type="EMBL" id="FM954972">
    <property type="protein sequence ID" value="CAV18291.1"/>
    <property type="molecule type" value="Genomic_DNA"/>
</dbReference>
<evidence type="ECO:0000313" key="3">
    <source>
        <dbReference type="Proteomes" id="UP000009100"/>
    </source>
</evidence>
<evidence type="ECO:0000313" key="2">
    <source>
        <dbReference type="EMBL" id="CAV18291.1"/>
    </source>
</evidence>
<dbReference type="Pfam" id="PF03724">
    <property type="entry name" value="META"/>
    <property type="match status" value="1"/>
</dbReference>
<dbReference type="eggNOG" id="COG3187">
    <property type="taxonomic scope" value="Bacteria"/>
</dbReference>
<gene>
    <name evidence="2" type="ordered locus">VS_1165</name>
</gene>
<organism evidence="2 3">
    <name type="scientific">Vibrio atlanticus (strain LGP32)</name>
    <name type="common">Vibrio splendidus (strain Mel32)</name>
    <dbReference type="NCBI Taxonomy" id="575788"/>
    <lineage>
        <taxon>Bacteria</taxon>
        <taxon>Pseudomonadati</taxon>
        <taxon>Pseudomonadota</taxon>
        <taxon>Gammaproteobacteria</taxon>
        <taxon>Vibrionales</taxon>
        <taxon>Vibrionaceae</taxon>
        <taxon>Vibrio</taxon>
    </lineage>
</organism>
<keyword evidence="2" id="KW-0346">Stress response</keyword>
<dbReference type="PANTHER" id="PTHR35535">
    <property type="entry name" value="HEAT SHOCK PROTEIN HSLJ"/>
    <property type="match status" value="1"/>
</dbReference>
<accession>B7VMP0</accession>